<dbReference type="SUPFAM" id="SSF55961">
    <property type="entry name" value="Bet v1-like"/>
    <property type="match status" value="1"/>
</dbReference>
<comment type="similarity">
    <text evidence="1">Belongs to the AHA1 family.</text>
</comment>
<organism evidence="3 4">
    <name type="scientific">Streptomyces johnsoniae</name>
    <dbReference type="NCBI Taxonomy" id="3075532"/>
    <lineage>
        <taxon>Bacteria</taxon>
        <taxon>Bacillati</taxon>
        <taxon>Actinomycetota</taxon>
        <taxon>Actinomycetes</taxon>
        <taxon>Kitasatosporales</taxon>
        <taxon>Streptomycetaceae</taxon>
        <taxon>Streptomyces</taxon>
    </lineage>
</organism>
<comment type="caution">
    <text evidence="3">The sequence shown here is derived from an EMBL/GenBank/DDBJ whole genome shotgun (WGS) entry which is preliminary data.</text>
</comment>
<evidence type="ECO:0000259" key="2">
    <source>
        <dbReference type="Pfam" id="PF08327"/>
    </source>
</evidence>
<dbReference type="Gene3D" id="3.30.530.20">
    <property type="match status" value="1"/>
</dbReference>
<evidence type="ECO:0000313" key="4">
    <source>
        <dbReference type="Proteomes" id="UP001183615"/>
    </source>
</evidence>
<accession>A0ABU2S1J9</accession>
<dbReference type="Pfam" id="PF08327">
    <property type="entry name" value="AHSA1"/>
    <property type="match status" value="1"/>
</dbReference>
<dbReference type="RefSeq" id="WP_311617008.1">
    <property type="nucleotide sequence ID" value="NZ_JAVREV010000004.1"/>
</dbReference>
<proteinExistence type="inferred from homology"/>
<evidence type="ECO:0000256" key="1">
    <source>
        <dbReference type="ARBA" id="ARBA00006817"/>
    </source>
</evidence>
<dbReference type="InterPro" id="IPR013538">
    <property type="entry name" value="ASHA1/2-like_C"/>
</dbReference>
<protein>
    <submittedName>
        <fullName evidence="3">SRPBCC family protein</fullName>
    </submittedName>
</protein>
<dbReference type="EMBL" id="JAVREV010000004">
    <property type="protein sequence ID" value="MDT0442576.1"/>
    <property type="molecule type" value="Genomic_DNA"/>
</dbReference>
<gene>
    <name evidence="3" type="ORF">RM779_08190</name>
</gene>
<dbReference type="CDD" id="cd08899">
    <property type="entry name" value="SRPBCC_CalC_Aha1-like_6"/>
    <property type="match status" value="1"/>
</dbReference>
<dbReference type="InterPro" id="IPR023393">
    <property type="entry name" value="START-like_dom_sf"/>
</dbReference>
<name>A0ABU2S1J9_9ACTN</name>
<feature type="domain" description="Activator of Hsp90 ATPase homologue 1/2-like C-terminal" evidence="2">
    <location>
        <begin position="36"/>
        <end position="151"/>
    </location>
</feature>
<keyword evidence="4" id="KW-1185">Reference proteome</keyword>
<evidence type="ECO:0000313" key="3">
    <source>
        <dbReference type="EMBL" id="MDT0442576.1"/>
    </source>
</evidence>
<reference evidence="4" key="1">
    <citation type="submission" date="2023-07" db="EMBL/GenBank/DDBJ databases">
        <title>30 novel species of actinomycetes from the DSMZ collection.</title>
        <authorList>
            <person name="Nouioui I."/>
        </authorList>
    </citation>
    <scope>NUCLEOTIDE SEQUENCE [LARGE SCALE GENOMIC DNA]</scope>
    <source>
        <strain evidence="4">DSM 41886</strain>
    </source>
</reference>
<sequence length="212" mass="22946">MSDFIDHVHAVHREVGRRAIPAGDGVTVLLRRRFDSPVADVWDACTRPERLARWVAPVSGDLRVGGSYQLEGNARGEVLHCEPPRLIRVSWVYGEDVTERDISEVTVRLTPDGDDATVFELEHAAVDDPEFFDRYGPGATGVGWDGALLGLAFHLAGTDLADRDTLHTTEAGRAFVVRTSREWGAAHRAAGASAEDADRAAAATAAFFAPES</sequence>
<dbReference type="Proteomes" id="UP001183615">
    <property type="component" value="Unassembled WGS sequence"/>
</dbReference>